<name>A0A2W5SH35_CERSP</name>
<proteinExistence type="predicted"/>
<dbReference type="SUPFAM" id="SSF54427">
    <property type="entry name" value="NTF2-like"/>
    <property type="match status" value="1"/>
</dbReference>
<evidence type="ECO:0000313" key="2">
    <source>
        <dbReference type="EMBL" id="PZR01107.1"/>
    </source>
</evidence>
<feature type="domain" description="DUF4440" evidence="1">
    <location>
        <begin position="19"/>
        <end position="126"/>
    </location>
</feature>
<dbReference type="InterPro" id="IPR027843">
    <property type="entry name" value="DUF4440"/>
</dbReference>
<dbReference type="Proteomes" id="UP000248975">
    <property type="component" value="Unassembled WGS sequence"/>
</dbReference>
<dbReference type="EMBL" id="QFQS01000001">
    <property type="protein sequence ID" value="PZR01107.1"/>
    <property type="molecule type" value="Genomic_DNA"/>
</dbReference>
<gene>
    <name evidence="2" type="ORF">DI533_09215</name>
</gene>
<accession>A0A2W5SH35</accession>
<protein>
    <submittedName>
        <fullName evidence="2">DUF4440 domain-containing protein</fullName>
    </submittedName>
</protein>
<dbReference type="AlphaFoldDB" id="A0A2W5SH35"/>
<organism evidence="2 3">
    <name type="scientific">Cereibacter sphaeroides</name>
    <name type="common">Rhodobacter sphaeroides</name>
    <dbReference type="NCBI Taxonomy" id="1063"/>
    <lineage>
        <taxon>Bacteria</taxon>
        <taxon>Pseudomonadati</taxon>
        <taxon>Pseudomonadota</taxon>
        <taxon>Alphaproteobacteria</taxon>
        <taxon>Rhodobacterales</taxon>
        <taxon>Paracoccaceae</taxon>
        <taxon>Cereibacter</taxon>
    </lineage>
</organism>
<dbReference type="Pfam" id="PF14534">
    <property type="entry name" value="DUF4440"/>
    <property type="match status" value="1"/>
</dbReference>
<evidence type="ECO:0000259" key="1">
    <source>
        <dbReference type="Pfam" id="PF14534"/>
    </source>
</evidence>
<comment type="caution">
    <text evidence="2">The sequence shown here is derived from an EMBL/GenBank/DDBJ whole genome shotgun (WGS) entry which is preliminary data.</text>
</comment>
<reference evidence="2 3" key="1">
    <citation type="submission" date="2017-08" db="EMBL/GenBank/DDBJ databases">
        <title>Infants hospitalized years apart are colonized by the same room-sourced microbial strains.</title>
        <authorList>
            <person name="Brooks B."/>
            <person name="Olm M.R."/>
            <person name="Firek B.A."/>
            <person name="Baker R."/>
            <person name="Thomas B.C."/>
            <person name="Morowitz M.J."/>
            <person name="Banfield J.F."/>
        </authorList>
    </citation>
    <scope>NUCLEOTIDE SEQUENCE [LARGE SCALE GENOMIC DNA]</scope>
    <source>
        <strain evidence="2">S2_003_000_R2_11</strain>
    </source>
</reference>
<dbReference type="Gene3D" id="3.10.450.50">
    <property type="match status" value="1"/>
</dbReference>
<sequence>MDSTKTEEVVAELARRADEGNNAFMNGDMARWLDLIPRCSDFSVMTPFGGWTVGDSYLSSGRLAETAAFFRSATTSFELLRSHATQDIVLLVGIERQRGIVGGLPEQDWSLRVTMVYRREGSEWLLVHRHSDALVNRITLEKLSTLADG</sequence>
<evidence type="ECO:0000313" key="3">
    <source>
        <dbReference type="Proteomes" id="UP000248975"/>
    </source>
</evidence>
<dbReference type="InterPro" id="IPR032710">
    <property type="entry name" value="NTF2-like_dom_sf"/>
</dbReference>